<proteinExistence type="predicted"/>
<protein>
    <submittedName>
        <fullName evidence="1">Uncharacterized protein</fullName>
    </submittedName>
</protein>
<dbReference type="AlphaFoldDB" id="C5LXX6"/>
<organism evidence="2">
    <name type="scientific">Perkinsus marinus (strain ATCC 50983 / TXsc)</name>
    <dbReference type="NCBI Taxonomy" id="423536"/>
    <lineage>
        <taxon>Eukaryota</taxon>
        <taxon>Sar</taxon>
        <taxon>Alveolata</taxon>
        <taxon>Perkinsozoa</taxon>
        <taxon>Perkinsea</taxon>
        <taxon>Perkinsida</taxon>
        <taxon>Perkinsidae</taxon>
        <taxon>Perkinsus</taxon>
    </lineage>
</organism>
<evidence type="ECO:0000313" key="2">
    <source>
        <dbReference type="Proteomes" id="UP000007800"/>
    </source>
</evidence>
<name>C5LXX6_PERM5</name>
<dbReference type="OrthoDB" id="284275at2759"/>
<dbReference type="GeneID" id="9040774"/>
<evidence type="ECO:0000313" key="1">
    <source>
        <dbReference type="EMBL" id="EEQ98306.1"/>
    </source>
</evidence>
<keyword evidence="2" id="KW-1185">Reference proteome</keyword>
<dbReference type="EMBL" id="GG686772">
    <property type="protein sequence ID" value="EEQ98306.1"/>
    <property type="molecule type" value="Genomic_DNA"/>
</dbReference>
<sequence>MNYDGVLPVSTGKGGELAHKLDFIVSHLCLDFIPQFFDLNPISNLSVLVDYDPYQTHVMY</sequence>
<dbReference type="RefSeq" id="XP_002765589.1">
    <property type="nucleotide sequence ID" value="XM_002765543.1"/>
</dbReference>
<dbReference type="Proteomes" id="UP000007800">
    <property type="component" value="Unassembled WGS sequence"/>
</dbReference>
<accession>C5LXX6</accession>
<dbReference type="InParanoid" id="C5LXX6"/>
<gene>
    <name evidence="1" type="ORF">Pmar_PMAR013652</name>
</gene>
<reference evidence="1 2" key="1">
    <citation type="submission" date="2008-07" db="EMBL/GenBank/DDBJ databases">
        <authorList>
            <person name="El-Sayed N."/>
            <person name="Caler E."/>
            <person name="Inman J."/>
            <person name="Amedeo P."/>
            <person name="Hass B."/>
            <person name="Wortman J."/>
        </authorList>
    </citation>
    <scope>NUCLEOTIDE SEQUENCE [LARGE SCALE GENOMIC DNA]</scope>
    <source>
        <strain evidence="2">ATCC 50983 / TXsc</strain>
    </source>
</reference>